<dbReference type="RefSeq" id="WP_158531172.1">
    <property type="nucleotide sequence ID" value="NZ_QKZT01000009.1"/>
</dbReference>
<reference evidence="4 5" key="1">
    <citation type="submission" date="2018-06" db="EMBL/GenBank/DDBJ databases">
        <title>Genomic Encyclopedia of Archaeal and Bacterial Type Strains, Phase II (KMG-II): from individual species to whole genera.</title>
        <authorList>
            <person name="Goeker M."/>
        </authorList>
    </citation>
    <scope>NUCLEOTIDE SEQUENCE [LARGE SCALE GENOMIC DNA]</scope>
    <source>
        <strain evidence="4 5">DSM 19830</strain>
    </source>
</reference>
<comment type="caution">
    <text evidence="4">The sequence shown here is derived from an EMBL/GenBank/DDBJ whole genome shotgun (WGS) entry which is preliminary data.</text>
</comment>
<feature type="repeat" description="TPR" evidence="3">
    <location>
        <begin position="101"/>
        <end position="134"/>
    </location>
</feature>
<dbReference type="GO" id="GO:0046813">
    <property type="term" value="P:receptor-mediated virion attachment to host cell"/>
    <property type="evidence" value="ECO:0007669"/>
    <property type="project" value="TreeGrafter"/>
</dbReference>
<gene>
    <name evidence="4" type="ORF">LV85_02265</name>
</gene>
<dbReference type="InterPro" id="IPR019734">
    <property type="entry name" value="TPR_rpt"/>
</dbReference>
<dbReference type="PANTHER" id="PTHR44858:SF1">
    <property type="entry name" value="UDP-N-ACETYLGLUCOSAMINE--PEPTIDE N-ACETYLGLUCOSAMINYLTRANSFERASE SPINDLY-RELATED"/>
    <property type="match status" value="1"/>
</dbReference>
<dbReference type="PROSITE" id="PS50005">
    <property type="entry name" value="TPR"/>
    <property type="match status" value="1"/>
</dbReference>
<proteinExistence type="predicted"/>
<keyword evidence="5" id="KW-1185">Reference proteome</keyword>
<evidence type="ECO:0000256" key="2">
    <source>
        <dbReference type="ARBA" id="ARBA00022803"/>
    </source>
</evidence>
<dbReference type="Proteomes" id="UP000248882">
    <property type="component" value="Unassembled WGS sequence"/>
</dbReference>
<dbReference type="AlphaFoldDB" id="A0A2W7QTK6"/>
<dbReference type="SUPFAM" id="SSF48452">
    <property type="entry name" value="TPR-like"/>
    <property type="match status" value="1"/>
</dbReference>
<protein>
    <submittedName>
        <fullName evidence="4">Tetratricopeptide repeat protein</fullName>
    </submittedName>
</protein>
<name>A0A2W7QTK6_9BACT</name>
<sequence length="216" mass="24743">MQEGQSDLEGNRGDFDLAILHLDNAIVLTPTNSRLFYKKANYLIRLEQFQEALQAINLGIEFTDKMGLYYLKKAEIFHGLSQLDSSSFYYNLSIQNNQNPEEVYESSAKSYMKLALYDSALSDINKAIQINPNYIEAYNTRGDIYYDEFDYENAINDYTFVIDNSIDDDVLTGSAFVHRGGSFYRRGNLKLACEDWKLAVELGMNQASILIDDFCN</sequence>
<evidence type="ECO:0000313" key="5">
    <source>
        <dbReference type="Proteomes" id="UP000248882"/>
    </source>
</evidence>
<accession>A0A2W7QTK6</accession>
<dbReference type="EMBL" id="QKZT01000009">
    <property type="protein sequence ID" value="PZX51321.1"/>
    <property type="molecule type" value="Genomic_DNA"/>
</dbReference>
<keyword evidence="1" id="KW-0677">Repeat</keyword>
<dbReference type="GO" id="GO:0009279">
    <property type="term" value="C:cell outer membrane"/>
    <property type="evidence" value="ECO:0007669"/>
    <property type="project" value="TreeGrafter"/>
</dbReference>
<dbReference type="InterPro" id="IPR011990">
    <property type="entry name" value="TPR-like_helical_dom_sf"/>
</dbReference>
<dbReference type="InterPro" id="IPR050498">
    <property type="entry name" value="Ycf3"/>
</dbReference>
<dbReference type="OrthoDB" id="9811837at2"/>
<evidence type="ECO:0000256" key="3">
    <source>
        <dbReference type="PROSITE-ProRule" id="PRU00339"/>
    </source>
</evidence>
<dbReference type="Gene3D" id="1.25.40.10">
    <property type="entry name" value="Tetratricopeptide repeat domain"/>
    <property type="match status" value="2"/>
</dbReference>
<evidence type="ECO:0000313" key="4">
    <source>
        <dbReference type="EMBL" id="PZX51321.1"/>
    </source>
</evidence>
<dbReference type="Pfam" id="PF13181">
    <property type="entry name" value="TPR_8"/>
    <property type="match status" value="2"/>
</dbReference>
<keyword evidence="2 3" id="KW-0802">TPR repeat</keyword>
<organism evidence="4 5">
    <name type="scientific">Algoriphagus chordae</name>
    <dbReference type="NCBI Taxonomy" id="237019"/>
    <lineage>
        <taxon>Bacteria</taxon>
        <taxon>Pseudomonadati</taxon>
        <taxon>Bacteroidota</taxon>
        <taxon>Cytophagia</taxon>
        <taxon>Cytophagales</taxon>
        <taxon>Cyclobacteriaceae</taxon>
        <taxon>Algoriphagus</taxon>
    </lineage>
</organism>
<dbReference type="PANTHER" id="PTHR44858">
    <property type="entry name" value="TETRATRICOPEPTIDE REPEAT PROTEIN 6"/>
    <property type="match status" value="1"/>
</dbReference>
<dbReference type="SMART" id="SM00028">
    <property type="entry name" value="TPR"/>
    <property type="match status" value="5"/>
</dbReference>
<evidence type="ECO:0000256" key="1">
    <source>
        <dbReference type="ARBA" id="ARBA00022737"/>
    </source>
</evidence>